<dbReference type="GO" id="GO:0005739">
    <property type="term" value="C:mitochondrion"/>
    <property type="evidence" value="ECO:0007669"/>
    <property type="project" value="TreeGrafter"/>
</dbReference>
<dbReference type="STRING" id="1262450.S3CSG6"/>
<dbReference type="OrthoDB" id="275936at2759"/>
<proteinExistence type="predicted"/>
<reference evidence="2 3" key="1">
    <citation type="journal article" date="2013" name="BMC Genomics">
        <title>The genome and transcriptome of the pine saprophyte Ophiostoma piceae, and a comparison with the bark beetle-associated pine pathogen Grosmannia clavigera.</title>
        <authorList>
            <person name="Haridas S."/>
            <person name="Wang Y."/>
            <person name="Lim L."/>
            <person name="Massoumi Alamouti S."/>
            <person name="Jackman S."/>
            <person name="Docking R."/>
            <person name="Robertson G."/>
            <person name="Birol I."/>
            <person name="Bohlmann J."/>
            <person name="Breuil C."/>
        </authorList>
    </citation>
    <scope>NUCLEOTIDE SEQUENCE [LARGE SCALE GENOMIC DNA]</scope>
    <source>
        <strain evidence="2 3">UAMH 11346</strain>
    </source>
</reference>
<accession>S3CSG6</accession>
<dbReference type="InterPro" id="IPR038781">
    <property type="entry name" value="C365.16-ike"/>
</dbReference>
<keyword evidence="3" id="KW-1185">Reference proteome</keyword>
<dbReference type="Proteomes" id="UP000016923">
    <property type="component" value="Unassembled WGS sequence"/>
</dbReference>
<dbReference type="OMA" id="RRNWFIS"/>
<feature type="region of interest" description="Disordered" evidence="1">
    <location>
        <begin position="1"/>
        <end position="60"/>
    </location>
</feature>
<dbReference type="HOGENOM" id="CLU_054095_2_0_1"/>
<feature type="compositionally biased region" description="Low complexity" evidence="1">
    <location>
        <begin position="21"/>
        <end position="59"/>
    </location>
</feature>
<dbReference type="AlphaFoldDB" id="S3CSG6"/>
<evidence type="ECO:0000313" key="3">
    <source>
        <dbReference type="Proteomes" id="UP000016923"/>
    </source>
</evidence>
<gene>
    <name evidence="2" type="ORF">F503_01863</name>
</gene>
<dbReference type="VEuPathDB" id="FungiDB:F503_01863"/>
<dbReference type="EMBL" id="KE148166">
    <property type="protein sequence ID" value="EPE03605.1"/>
    <property type="molecule type" value="Genomic_DNA"/>
</dbReference>
<dbReference type="PANTHER" id="PTHR37845:SF1">
    <property type="entry name" value="SEQUENCE ORPHAN"/>
    <property type="match status" value="1"/>
</dbReference>
<dbReference type="eggNOG" id="ENOG502QWAD">
    <property type="taxonomic scope" value="Eukaryota"/>
</dbReference>
<dbReference type="PANTHER" id="PTHR37845">
    <property type="entry name" value="SEQUENCE ORPHAN"/>
    <property type="match status" value="1"/>
</dbReference>
<name>S3CSG6_OPHP1</name>
<evidence type="ECO:0000313" key="2">
    <source>
        <dbReference type="EMBL" id="EPE03605.1"/>
    </source>
</evidence>
<sequence length="322" mass="33784">MSSTPALAPAVSLEKTPRFDSSSSSTHTSASSIPSHTPSPTSASTSTSSPIPSTSQPSSNYNTRNLGLRLAADAAASFTAACLVAPAVSIIDRAIMENASGANSLVNSLKTSFAQLLRSPAQVVTGRPFALILMLYGGTYFSANAVDTASSTISRQKASTVTAGAAKFTASSAANIGICIYKDQVYVRMYGPPGVLPRAVPMLSYTLFALRDCMTIFSSFIIPPRLGPALTPVLDGFNLHISGQTAAQFAAPALTQFVSTPVHLLGLDLYNREAASWRDRVASIRKNWAVSSFARIGRIVPAYGVGGVVNSKIRKSLMGRLE</sequence>
<organism evidence="2 3">
    <name type="scientific">Ophiostoma piceae (strain UAMH 11346)</name>
    <name type="common">Sap stain fungus</name>
    <dbReference type="NCBI Taxonomy" id="1262450"/>
    <lineage>
        <taxon>Eukaryota</taxon>
        <taxon>Fungi</taxon>
        <taxon>Dikarya</taxon>
        <taxon>Ascomycota</taxon>
        <taxon>Pezizomycotina</taxon>
        <taxon>Sordariomycetes</taxon>
        <taxon>Sordariomycetidae</taxon>
        <taxon>Ophiostomatales</taxon>
        <taxon>Ophiostomataceae</taxon>
        <taxon>Ophiostoma</taxon>
    </lineage>
</organism>
<evidence type="ECO:0000256" key="1">
    <source>
        <dbReference type="SAM" id="MobiDB-lite"/>
    </source>
</evidence>
<protein>
    <submittedName>
        <fullName evidence="2">Sequence orphan</fullName>
    </submittedName>
</protein>